<dbReference type="Gene3D" id="1.10.357.10">
    <property type="entry name" value="Tetracycline Repressor, domain 2"/>
    <property type="match status" value="1"/>
</dbReference>
<dbReference type="Pfam" id="PF14246">
    <property type="entry name" value="TetR_C_7"/>
    <property type="match status" value="1"/>
</dbReference>
<keyword evidence="1 2" id="KW-0238">DNA-binding</keyword>
<feature type="domain" description="HTH tetR-type" evidence="3">
    <location>
        <begin position="1"/>
        <end position="61"/>
    </location>
</feature>
<dbReference type="RefSeq" id="WP_343967871.1">
    <property type="nucleotide sequence ID" value="NZ_BAAAHK010000005.1"/>
</dbReference>
<name>A0ABN1Q198_9ACTN</name>
<proteinExistence type="predicted"/>
<dbReference type="PANTHER" id="PTHR30055:SF146">
    <property type="entry name" value="HTH-TYPE TRANSCRIPTIONAL DUAL REGULATOR CECR"/>
    <property type="match status" value="1"/>
</dbReference>
<dbReference type="Proteomes" id="UP001500542">
    <property type="component" value="Unassembled WGS sequence"/>
</dbReference>
<evidence type="ECO:0000256" key="1">
    <source>
        <dbReference type="ARBA" id="ARBA00023125"/>
    </source>
</evidence>
<dbReference type="PRINTS" id="PR00455">
    <property type="entry name" value="HTHTETR"/>
</dbReference>
<comment type="caution">
    <text evidence="4">The sequence shown here is derived from an EMBL/GenBank/DDBJ whole genome shotgun (WGS) entry which is preliminary data.</text>
</comment>
<organism evidence="4 5">
    <name type="scientific">Kribbella koreensis</name>
    <dbReference type="NCBI Taxonomy" id="57909"/>
    <lineage>
        <taxon>Bacteria</taxon>
        <taxon>Bacillati</taxon>
        <taxon>Actinomycetota</taxon>
        <taxon>Actinomycetes</taxon>
        <taxon>Propionibacteriales</taxon>
        <taxon>Kribbellaceae</taxon>
        <taxon>Kribbella</taxon>
    </lineage>
</organism>
<sequence>MDKRQAVLAGALTVFARDGYARASIDVIAAEAQVSTRTIYNHFQDKAGLFRAVIQDSAERVAAAQLQIVDRYLRRITDLEADLVEFGIAWRTPMPDYAEHAALVRQVDADAGHIPEEAIDAWQQTGPLAVHRALADRFNTLADEGLLDFEDPMRAALHFSLLISGGGTAYRRSRMTTDEIRATVTSGVHTFLHGCGARPATVERRTNKGLGHNFASAHDIGH</sequence>
<dbReference type="InterPro" id="IPR001647">
    <property type="entry name" value="HTH_TetR"/>
</dbReference>
<dbReference type="InterPro" id="IPR039536">
    <property type="entry name" value="TetR_C_Proteobacteria"/>
</dbReference>
<dbReference type="PANTHER" id="PTHR30055">
    <property type="entry name" value="HTH-TYPE TRANSCRIPTIONAL REGULATOR RUTR"/>
    <property type="match status" value="1"/>
</dbReference>
<dbReference type="EMBL" id="BAAAHK010000005">
    <property type="protein sequence ID" value="GAA0935975.1"/>
    <property type="molecule type" value="Genomic_DNA"/>
</dbReference>
<dbReference type="PROSITE" id="PS50977">
    <property type="entry name" value="HTH_TETR_2"/>
    <property type="match status" value="1"/>
</dbReference>
<dbReference type="PROSITE" id="PS01081">
    <property type="entry name" value="HTH_TETR_1"/>
    <property type="match status" value="1"/>
</dbReference>
<dbReference type="InterPro" id="IPR009057">
    <property type="entry name" value="Homeodomain-like_sf"/>
</dbReference>
<dbReference type="InterPro" id="IPR023772">
    <property type="entry name" value="DNA-bd_HTH_TetR-type_CS"/>
</dbReference>
<evidence type="ECO:0000313" key="5">
    <source>
        <dbReference type="Proteomes" id="UP001500542"/>
    </source>
</evidence>
<evidence type="ECO:0000313" key="4">
    <source>
        <dbReference type="EMBL" id="GAA0935975.1"/>
    </source>
</evidence>
<dbReference type="SUPFAM" id="SSF46689">
    <property type="entry name" value="Homeodomain-like"/>
    <property type="match status" value="1"/>
</dbReference>
<evidence type="ECO:0000256" key="2">
    <source>
        <dbReference type="PROSITE-ProRule" id="PRU00335"/>
    </source>
</evidence>
<gene>
    <name evidence="4" type="ORF">GCM10009554_23170</name>
</gene>
<dbReference type="Pfam" id="PF00440">
    <property type="entry name" value="TetR_N"/>
    <property type="match status" value="1"/>
</dbReference>
<dbReference type="InterPro" id="IPR050109">
    <property type="entry name" value="HTH-type_TetR-like_transc_reg"/>
</dbReference>
<protein>
    <submittedName>
        <fullName evidence="4">TetR/AcrR family transcriptional regulator</fullName>
    </submittedName>
</protein>
<keyword evidence="5" id="KW-1185">Reference proteome</keyword>
<evidence type="ECO:0000259" key="3">
    <source>
        <dbReference type="PROSITE" id="PS50977"/>
    </source>
</evidence>
<feature type="DNA-binding region" description="H-T-H motif" evidence="2">
    <location>
        <begin position="24"/>
        <end position="43"/>
    </location>
</feature>
<reference evidence="4 5" key="1">
    <citation type="journal article" date="2019" name="Int. J. Syst. Evol. Microbiol.">
        <title>The Global Catalogue of Microorganisms (GCM) 10K type strain sequencing project: providing services to taxonomists for standard genome sequencing and annotation.</title>
        <authorList>
            <consortium name="The Broad Institute Genomics Platform"/>
            <consortium name="The Broad Institute Genome Sequencing Center for Infectious Disease"/>
            <person name="Wu L."/>
            <person name="Ma J."/>
        </authorList>
    </citation>
    <scope>NUCLEOTIDE SEQUENCE [LARGE SCALE GENOMIC DNA]</scope>
    <source>
        <strain evidence="4 5">JCM 10977</strain>
    </source>
</reference>
<accession>A0ABN1Q198</accession>